<name>A0ABW7HMH6_9ACTN</name>
<dbReference type="Pfam" id="PF08545">
    <property type="entry name" value="ACP_syn_III"/>
    <property type="match status" value="1"/>
</dbReference>
<dbReference type="Pfam" id="PF08541">
    <property type="entry name" value="ACP_syn_III_C"/>
    <property type="match status" value="1"/>
</dbReference>
<evidence type="ECO:0000313" key="7">
    <source>
        <dbReference type="Proteomes" id="UP001607069"/>
    </source>
</evidence>
<dbReference type="Gene3D" id="3.40.47.10">
    <property type="match status" value="2"/>
</dbReference>
<feature type="domain" description="Beta-ketoacyl-[acyl-carrier-protein] synthase III C-terminal" evidence="4">
    <location>
        <begin position="246"/>
        <end position="336"/>
    </location>
</feature>
<proteinExistence type="predicted"/>
<dbReference type="PANTHER" id="PTHR34069">
    <property type="entry name" value="3-OXOACYL-[ACYL-CARRIER-PROTEIN] SYNTHASE 3"/>
    <property type="match status" value="1"/>
</dbReference>
<evidence type="ECO:0000259" key="5">
    <source>
        <dbReference type="Pfam" id="PF08545"/>
    </source>
</evidence>
<dbReference type="Proteomes" id="UP001607069">
    <property type="component" value="Unassembled WGS sequence"/>
</dbReference>
<dbReference type="InterPro" id="IPR016039">
    <property type="entry name" value="Thiolase-like"/>
</dbReference>
<dbReference type="EMBL" id="JBIHMK010000002">
    <property type="protein sequence ID" value="MFH0246831.1"/>
    <property type="molecule type" value="Genomic_DNA"/>
</dbReference>
<evidence type="ECO:0000313" key="6">
    <source>
        <dbReference type="EMBL" id="MFH0246831.1"/>
    </source>
</evidence>
<protein>
    <submittedName>
        <fullName evidence="6">3-oxoacyl-[acyl-carrier-protein] synthase III C-terminal domain-containing protein</fullName>
    </submittedName>
</protein>
<evidence type="ECO:0000259" key="4">
    <source>
        <dbReference type="Pfam" id="PF08541"/>
    </source>
</evidence>
<evidence type="ECO:0000256" key="1">
    <source>
        <dbReference type="ARBA" id="ARBA00022490"/>
    </source>
</evidence>
<keyword evidence="3" id="KW-0012">Acyltransferase</keyword>
<accession>A0ABW7HMH6</accession>
<feature type="domain" description="Beta-ketoacyl-[acyl-carrier-protein] synthase III N-terminal" evidence="5">
    <location>
        <begin position="113"/>
        <end position="183"/>
    </location>
</feature>
<reference evidence="6 7" key="1">
    <citation type="submission" date="2024-10" db="EMBL/GenBank/DDBJ databases">
        <authorList>
            <person name="Cho J.-C."/>
        </authorList>
    </citation>
    <scope>NUCLEOTIDE SEQUENCE [LARGE SCALE GENOMIC DNA]</scope>
    <source>
        <strain evidence="6 7">KCTC29696</strain>
    </source>
</reference>
<dbReference type="PANTHER" id="PTHR34069:SF2">
    <property type="entry name" value="BETA-KETOACYL-[ACYL-CARRIER-PROTEIN] SYNTHASE III"/>
    <property type="match status" value="1"/>
</dbReference>
<evidence type="ECO:0000256" key="2">
    <source>
        <dbReference type="ARBA" id="ARBA00022679"/>
    </source>
</evidence>
<dbReference type="InterPro" id="IPR013747">
    <property type="entry name" value="ACP_syn_III_C"/>
</dbReference>
<keyword evidence="2" id="KW-0808">Transferase</keyword>
<dbReference type="RefSeq" id="WP_279949613.1">
    <property type="nucleotide sequence ID" value="NZ_BAABEN010000012.1"/>
</dbReference>
<dbReference type="InterPro" id="IPR013751">
    <property type="entry name" value="ACP_syn_III_N"/>
</dbReference>
<organism evidence="6 7">
    <name type="scientific">Streptomyces chitinivorans</name>
    <dbReference type="NCBI Taxonomy" id="1257027"/>
    <lineage>
        <taxon>Bacteria</taxon>
        <taxon>Bacillati</taxon>
        <taxon>Actinomycetota</taxon>
        <taxon>Actinomycetes</taxon>
        <taxon>Kitasatosporales</taxon>
        <taxon>Streptomycetaceae</taxon>
        <taxon>Streptomyces</taxon>
    </lineage>
</organism>
<evidence type="ECO:0000256" key="3">
    <source>
        <dbReference type="ARBA" id="ARBA00023315"/>
    </source>
</evidence>
<dbReference type="SUPFAM" id="SSF53901">
    <property type="entry name" value="Thiolase-like"/>
    <property type="match status" value="1"/>
</dbReference>
<comment type="caution">
    <text evidence="6">The sequence shown here is derived from an EMBL/GenBank/DDBJ whole genome shotgun (WGS) entry which is preliminary data.</text>
</comment>
<gene>
    <name evidence="6" type="ORF">ACG5V6_01150</name>
</gene>
<sequence>MRFENIWIAGTGGTLGASEPVAAAVADGSYSAEAAASTGMVSYARSEEAPPRMAVAAGRQAVKEAEEKGARIGDDTVLLHSHGHFQGIEMWPAACWIARELLGPSLDSMPMTVNAWSNGTLAALDVAAATLTARPDVPSALITLADRFAPPADRWYTSPGMVFGDGAAAGVVTRDTGRLRLRSLVSRTDTVLEGLSRGSEPFRTAPGGQPDMRRRTREFLAAGEVSLKDVHTRTAACTRSVVGRALDEAGVTTDEVDWFLTPFVGRALYRESFVRPLDLTPRNTLHELGLTIGHLGPCDQMYGLDHLLRHDLLSRGDRILVLGTGMGFTFSAAVLTADGV</sequence>
<keyword evidence="7" id="KW-1185">Reference proteome</keyword>
<keyword evidence="1" id="KW-0963">Cytoplasm</keyword>